<evidence type="ECO:0000256" key="1">
    <source>
        <dbReference type="SAM" id="MobiDB-lite"/>
    </source>
</evidence>
<dbReference type="AlphaFoldDB" id="A0A2P4YKG1"/>
<feature type="compositionally biased region" description="Polar residues" evidence="1">
    <location>
        <begin position="337"/>
        <end position="348"/>
    </location>
</feature>
<sequence>MGSQGAHAGERPATRRDRSAKKVMAESTRVSSNVPKFTGKRGNMENTRRVNNIIIEYISTRIPGIAGSSVEKLASGRFLHLSSTMASEEHTGGFSYVLQHFEPSKYQSGLREKLQRLKRTADIESYNSQYSAIIFRVLCFANGLKPRTRSYLKLENPEKLSDAMDLAVKYELTHFIDDARDRKTDDGLQAYGGSYVLFLQEARKDNCFIWKKDQEKQKNDQPHRLSSRTSDFGSLSACPTWEVGPRVYTRKATTSGCFTTWAQLCEHLRATFLSTNYEYRQCPRFPACKRENLLPENIKITVFMDGLEASPSRTQFNTIKETTQTALQEEYSHRQARNPTSQGHNASTDGVEGATAFGGQNAVRNVAMTGYTSEHLA</sequence>
<evidence type="ECO:0000313" key="3">
    <source>
        <dbReference type="Proteomes" id="UP000237271"/>
    </source>
</evidence>
<protein>
    <recommendedName>
        <fullName evidence="4">Retrotransposon gag domain-containing protein</fullName>
    </recommendedName>
</protein>
<dbReference type="Proteomes" id="UP000237271">
    <property type="component" value="Unassembled WGS sequence"/>
</dbReference>
<feature type="region of interest" description="Disordered" evidence="1">
    <location>
        <begin position="1"/>
        <end position="43"/>
    </location>
</feature>
<organism evidence="2 3">
    <name type="scientific">Phytophthora palmivora</name>
    <dbReference type="NCBI Taxonomy" id="4796"/>
    <lineage>
        <taxon>Eukaryota</taxon>
        <taxon>Sar</taxon>
        <taxon>Stramenopiles</taxon>
        <taxon>Oomycota</taxon>
        <taxon>Peronosporomycetes</taxon>
        <taxon>Peronosporales</taxon>
        <taxon>Peronosporaceae</taxon>
        <taxon>Phytophthora</taxon>
    </lineage>
</organism>
<feature type="region of interest" description="Disordered" evidence="1">
    <location>
        <begin position="331"/>
        <end position="353"/>
    </location>
</feature>
<dbReference type="EMBL" id="NCKW01002058">
    <property type="protein sequence ID" value="POM78302.1"/>
    <property type="molecule type" value="Genomic_DNA"/>
</dbReference>
<dbReference type="OrthoDB" id="105920at2759"/>
<reference evidence="2 3" key="1">
    <citation type="journal article" date="2017" name="Genome Biol. Evol.">
        <title>Phytophthora megakarya and P. palmivora, closely related causal agents of cacao black pod rot, underwent increases in genome sizes and gene numbers by different mechanisms.</title>
        <authorList>
            <person name="Ali S.S."/>
            <person name="Shao J."/>
            <person name="Lary D.J."/>
            <person name="Kronmiller B."/>
            <person name="Shen D."/>
            <person name="Strem M.D."/>
            <person name="Amoako-Attah I."/>
            <person name="Akrofi A.Y."/>
            <person name="Begoude B.A."/>
            <person name="Ten Hoopen G.M."/>
            <person name="Coulibaly K."/>
            <person name="Kebe B.I."/>
            <person name="Melnick R.L."/>
            <person name="Guiltinan M.J."/>
            <person name="Tyler B.M."/>
            <person name="Meinhardt L.W."/>
            <person name="Bailey B.A."/>
        </authorList>
    </citation>
    <scope>NUCLEOTIDE SEQUENCE [LARGE SCALE GENOMIC DNA]</scope>
    <source>
        <strain evidence="3">sbr112.9</strain>
    </source>
</reference>
<comment type="caution">
    <text evidence="2">The sequence shown here is derived from an EMBL/GenBank/DDBJ whole genome shotgun (WGS) entry which is preliminary data.</text>
</comment>
<accession>A0A2P4YKG1</accession>
<feature type="compositionally biased region" description="Basic and acidic residues" evidence="1">
    <location>
        <begin position="8"/>
        <end position="17"/>
    </location>
</feature>
<keyword evidence="3" id="KW-1185">Reference proteome</keyword>
<proteinExistence type="predicted"/>
<gene>
    <name evidence="2" type="ORF">PHPALM_4182</name>
</gene>
<evidence type="ECO:0000313" key="2">
    <source>
        <dbReference type="EMBL" id="POM78302.1"/>
    </source>
</evidence>
<name>A0A2P4YKG1_9STRA</name>
<evidence type="ECO:0008006" key="4">
    <source>
        <dbReference type="Google" id="ProtNLM"/>
    </source>
</evidence>